<dbReference type="AlphaFoldDB" id="A0A5N6LCV0"/>
<protein>
    <submittedName>
        <fullName evidence="2">Uncharacterized protein</fullName>
    </submittedName>
</protein>
<feature type="region of interest" description="Disordered" evidence="1">
    <location>
        <begin position="1"/>
        <end position="20"/>
    </location>
</feature>
<dbReference type="PANTHER" id="PTHR36747">
    <property type="entry name" value="HYDROXYPROLINE-RICH GLYCOPROTEIN FAMILY PROTEIN"/>
    <property type="match status" value="1"/>
</dbReference>
<proteinExistence type="predicted"/>
<accession>A0A5N6LCV0</accession>
<comment type="caution">
    <text evidence="2">The sequence shown here is derived from an EMBL/GenBank/DDBJ whole genome shotgun (WGS) entry which is preliminary data.</text>
</comment>
<feature type="compositionally biased region" description="Low complexity" evidence="1">
    <location>
        <begin position="7"/>
        <end position="20"/>
    </location>
</feature>
<name>A0A5N6LCV0_9ASTR</name>
<evidence type="ECO:0000313" key="3">
    <source>
        <dbReference type="Proteomes" id="UP000326396"/>
    </source>
</evidence>
<evidence type="ECO:0000313" key="2">
    <source>
        <dbReference type="EMBL" id="KAD0507638.1"/>
    </source>
</evidence>
<dbReference type="OrthoDB" id="1903715at2759"/>
<organism evidence="2 3">
    <name type="scientific">Mikania micrantha</name>
    <name type="common">bitter vine</name>
    <dbReference type="NCBI Taxonomy" id="192012"/>
    <lineage>
        <taxon>Eukaryota</taxon>
        <taxon>Viridiplantae</taxon>
        <taxon>Streptophyta</taxon>
        <taxon>Embryophyta</taxon>
        <taxon>Tracheophyta</taxon>
        <taxon>Spermatophyta</taxon>
        <taxon>Magnoliopsida</taxon>
        <taxon>eudicotyledons</taxon>
        <taxon>Gunneridae</taxon>
        <taxon>Pentapetalae</taxon>
        <taxon>asterids</taxon>
        <taxon>campanulids</taxon>
        <taxon>Asterales</taxon>
        <taxon>Asteraceae</taxon>
        <taxon>Asteroideae</taxon>
        <taxon>Heliantheae alliance</taxon>
        <taxon>Eupatorieae</taxon>
        <taxon>Mikania</taxon>
    </lineage>
</organism>
<gene>
    <name evidence="2" type="ORF">E3N88_44156</name>
</gene>
<sequence>MEQTSTPALNSPAPAAAPSPLVVPKAFKYPEMYMSPTDSIISPVSKGILARSRSRKSSIPLRNSSKQTNKHKIQDSKFGDMAALEI</sequence>
<feature type="region of interest" description="Disordered" evidence="1">
    <location>
        <begin position="51"/>
        <end position="78"/>
    </location>
</feature>
<dbReference type="Proteomes" id="UP000326396">
    <property type="component" value="Unassembled WGS sequence"/>
</dbReference>
<dbReference type="EMBL" id="SZYD01001623">
    <property type="protein sequence ID" value="KAD0507638.1"/>
    <property type="molecule type" value="Genomic_DNA"/>
</dbReference>
<dbReference type="PANTHER" id="PTHR36747:SF1">
    <property type="entry name" value="HYDROXYPROLINE-RICH GLYCOPROTEIN FAMILY PROTEIN"/>
    <property type="match status" value="1"/>
</dbReference>
<keyword evidence="3" id="KW-1185">Reference proteome</keyword>
<reference evidence="2 3" key="1">
    <citation type="submission" date="2019-05" db="EMBL/GenBank/DDBJ databases">
        <title>Mikania micrantha, genome provides insights into the molecular mechanism of rapid growth.</title>
        <authorList>
            <person name="Liu B."/>
        </authorList>
    </citation>
    <scope>NUCLEOTIDE SEQUENCE [LARGE SCALE GENOMIC DNA]</scope>
    <source>
        <strain evidence="2">NLD-2019</strain>
        <tissue evidence="2">Leaf</tissue>
    </source>
</reference>
<evidence type="ECO:0000256" key="1">
    <source>
        <dbReference type="SAM" id="MobiDB-lite"/>
    </source>
</evidence>